<dbReference type="SUPFAM" id="SSF53155">
    <property type="entry name" value="Methylated DNA-protein cysteine methyltransferase domain"/>
    <property type="match status" value="1"/>
</dbReference>
<name>A0A9Q0XU00_9SAUR</name>
<dbReference type="PANTHER" id="PTHR46460:SF1">
    <property type="entry name" value="METHYLATED-DNA--PROTEIN-CYSTEINE METHYLTRANSFERASE"/>
    <property type="match status" value="1"/>
</dbReference>
<evidence type="ECO:0000259" key="1">
    <source>
        <dbReference type="Pfam" id="PF02870"/>
    </source>
</evidence>
<dbReference type="GO" id="GO:0003908">
    <property type="term" value="F:methylated-DNA-[protein]-cysteine S-methyltransferase activity"/>
    <property type="evidence" value="ECO:0007669"/>
    <property type="project" value="InterPro"/>
</dbReference>
<evidence type="ECO:0000313" key="2">
    <source>
        <dbReference type="EMBL" id="KAJ7325327.1"/>
    </source>
</evidence>
<dbReference type="InterPro" id="IPR036631">
    <property type="entry name" value="MGMT_N_sf"/>
</dbReference>
<dbReference type="InterPro" id="IPR008332">
    <property type="entry name" value="MethylG_MeTrfase_N"/>
</dbReference>
<feature type="domain" description="Methylguanine DNA methyltransferase ribonuclease-like" evidence="1">
    <location>
        <begin position="25"/>
        <end position="98"/>
    </location>
</feature>
<dbReference type="PANTHER" id="PTHR46460">
    <property type="entry name" value="METHYLATED-DNA--PROTEIN-CYSTEINE METHYLTRANSFERASE"/>
    <property type="match status" value="1"/>
</dbReference>
<gene>
    <name evidence="2" type="ORF">JRQ81_018347</name>
</gene>
<feature type="non-terminal residue" evidence="2">
    <location>
        <position position="108"/>
    </location>
</feature>
<reference evidence="2" key="1">
    <citation type="journal article" date="2023" name="DNA Res.">
        <title>Chromosome-level genome assembly of Phrynocephalus forsythii using third-generation DNA sequencing and Hi-C analysis.</title>
        <authorList>
            <person name="Qi Y."/>
            <person name="Zhao W."/>
            <person name="Zhao Y."/>
            <person name="Niu C."/>
            <person name="Cao S."/>
            <person name="Zhang Y."/>
        </authorList>
    </citation>
    <scope>NUCLEOTIDE SEQUENCE</scope>
    <source>
        <tissue evidence="2">Muscle</tissue>
    </source>
</reference>
<proteinExistence type="predicted"/>
<protein>
    <recommendedName>
        <fullName evidence="1">Methylguanine DNA methyltransferase ribonuclease-like domain-containing protein</fullName>
    </recommendedName>
</protein>
<dbReference type="Pfam" id="PF02870">
    <property type="entry name" value="Methyltransf_1N"/>
    <property type="match status" value="1"/>
</dbReference>
<organism evidence="2 3">
    <name type="scientific">Phrynocephalus forsythii</name>
    <dbReference type="NCBI Taxonomy" id="171643"/>
    <lineage>
        <taxon>Eukaryota</taxon>
        <taxon>Metazoa</taxon>
        <taxon>Chordata</taxon>
        <taxon>Craniata</taxon>
        <taxon>Vertebrata</taxon>
        <taxon>Euteleostomi</taxon>
        <taxon>Lepidosauria</taxon>
        <taxon>Squamata</taxon>
        <taxon>Bifurcata</taxon>
        <taxon>Unidentata</taxon>
        <taxon>Episquamata</taxon>
        <taxon>Toxicofera</taxon>
        <taxon>Iguania</taxon>
        <taxon>Acrodonta</taxon>
        <taxon>Agamidae</taxon>
        <taxon>Agaminae</taxon>
        <taxon>Phrynocephalus</taxon>
    </lineage>
</organism>
<dbReference type="AlphaFoldDB" id="A0A9Q0XU00"/>
<keyword evidence="3" id="KW-1185">Reference proteome</keyword>
<dbReference type="Proteomes" id="UP001142489">
    <property type="component" value="Unassembled WGS sequence"/>
</dbReference>
<dbReference type="GO" id="GO:0006281">
    <property type="term" value="P:DNA repair"/>
    <property type="evidence" value="ECO:0007669"/>
    <property type="project" value="InterPro"/>
</dbReference>
<comment type="caution">
    <text evidence="2">The sequence shown here is derived from an EMBL/GenBank/DDBJ whole genome shotgun (WGS) entry which is preliminary data.</text>
</comment>
<sequence length="108" mass="12145">MTSKLHHKASSEDVKTQCKKMCVVLGSPIGRIEISGCETGVHEIHLQGDAVRHNGTTKSSVSCEVYEAPEEMTKPLKQCTDWLQAYFSEPWMTEKLPVPPFHHPLLEQ</sequence>
<accession>A0A9Q0XU00</accession>
<dbReference type="GO" id="GO:0005654">
    <property type="term" value="C:nucleoplasm"/>
    <property type="evidence" value="ECO:0007669"/>
    <property type="project" value="TreeGrafter"/>
</dbReference>
<evidence type="ECO:0000313" key="3">
    <source>
        <dbReference type="Proteomes" id="UP001142489"/>
    </source>
</evidence>
<dbReference type="EMBL" id="JAPFRF010000008">
    <property type="protein sequence ID" value="KAJ7325327.1"/>
    <property type="molecule type" value="Genomic_DNA"/>
</dbReference>
<dbReference type="OrthoDB" id="1907495at2759"/>
<dbReference type="Gene3D" id="3.30.160.70">
    <property type="entry name" value="Methylated DNA-protein cysteine methyltransferase domain"/>
    <property type="match status" value="1"/>
</dbReference>
<dbReference type="FunFam" id="3.30.160.70:FF:000001">
    <property type="entry name" value="Methylated-DNA--protein-cysteine methyltransferase"/>
    <property type="match status" value="1"/>
</dbReference>